<evidence type="ECO:0000256" key="2">
    <source>
        <dbReference type="SAM" id="Phobius"/>
    </source>
</evidence>
<keyword evidence="4" id="KW-1185">Reference proteome</keyword>
<reference evidence="3 4" key="1">
    <citation type="journal article" date="2018" name="Front. Microbiol.">
        <title>Genome-Wide Analysis of Corynespora cassiicola Leaf Fall Disease Putative Effectors.</title>
        <authorList>
            <person name="Lopez D."/>
            <person name="Ribeiro S."/>
            <person name="Label P."/>
            <person name="Fumanal B."/>
            <person name="Venisse J.S."/>
            <person name="Kohler A."/>
            <person name="de Oliveira R.R."/>
            <person name="Labutti K."/>
            <person name="Lipzen A."/>
            <person name="Lail K."/>
            <person name="Bauer D."/>
            <person name="Ohm R.A."/>
            <person name="Barry K.W."/>
            <person name="Spatafora J."/>
            <person name="Grigoriev I.V."/>
            <person name="Martin F.M."/>
            <person name="Pujade-Renaud V."/>
        </authorList>
    </citation>
    <scope>NUCLEOTIDE SEQUENCE [LARGE SCALE GENOMIC DNA]</scope>
    <source>
        <strain evidence="3 4">Philippines</strain>
    </source>
</reference>
<keyword evidence="2" id="KW-0812">Transmembrane</keyword>
<evidence type="ECO:0000313" key="4">
    <source>
        <dbReference type="Proteomes" id="UP000240883"/>
    </source>
</evidence>
<protein>
    <submittedName>
        <fullName evidence="3">Uncharacterized protein</fullName>
    </submittedName>
</protein>
<dbReference type="AlphaFoldDB" id="A0A2T2NNV7"/>
<evidence type="ECO:0000256" key="1">
    <source>
        <dbReference type="SAM" id="MobiDB-lite"/>
    </source>
</evidence>
<feature type="transmembrane region" description="Helical" evidence="2">
    <location>
        <begin position="6"/>
        <end position="24"/>
    </location>
</feature>
<keyword evidence="2" id="KW-0472">Membrane</keyword>
<feature type="region of interest" description="Disordered" evidence="1">
    <location>
        <begin position="68"/>
        <end position="117"/>
    </location>
</feature>
<evidence type="ECO:0000313" key="3">
    <source>
        <dbReference type="EMBL" id="PSN67117.1"/>
    </source>
</evidence>
<sequence>MPSGWYVAGIALAWTLIGIAYTMGTRKEWDAGFLHFILFLVISWFEHVRLSIVAARSPRKEIEPWRLRGEYNEENDKNDNESEEEDDCSVSFQRNVEPRGNLQAKVQRPRKIRGQSW</sequence>
<dbReference type="Proteomes" id="UP000240883">
    <property type="component" value="Unassembled WGS sequence"/>
</dbReference>
<proteinExistence type="predicted"/>
<organism evidence="3 4">
    <name type="scientific">Corynespora cassiicola Philippines</name>
    <dbReference type="NCBI Taxonomy" id="1448308"/>
    <lineage>
        <taxon>Eukaryota</taxon>
        <taxon>Fungi</taxon>
        <taxon>Dikarya</taxon>
        <taxon>Ascomycota</taxon>
        <taxon>Pezizomycotina</taxon>
        <taxon>Dothideomycetes</taxon>
        <taxon>Pleosporomycetidae</taxon>
        <taxon>Pleosporales</taxon>
        <taxon>Corynesporascaceae</taxon>
        <taxon>Corynespora</taxon>
    </lineage>
</organism>
<gene>
    <name evidence="3" type="ORF">BS50DRAFT_667373</name>
</gene>
<feature type="compositionally biased region" description="Basic residues" evidence="1">
    <location>
        <begin position="107"/>
        <end position="117"/>
    </location>
</feature>
<dbReference type="EMBL" id="KZ678135">
    <property type="protein sequence ID" value="PSN67117.1"/>
    <property type="molecule type" value="Genomic_DNA"/>
</dbReference>
<accession>A0A2T2NNV7</accession>
<name>A0A2T2NNV7_CORCC</name>
<keyword evidence="2" id="KW-1133">Transmembrane helix</keyword>
<feature type="transmembrane region" description="Helical" evidence="2">
    <location>
        <begin position="31"/>
        <end position="50"/>
    </location>
</feature>
<feature type="compositionally biased region" description="Basic and acidic residues" evidence="1">
    <location>
        <begin position="68"/>
        <end position="80"/>
    </location>
</feature>